<protein>
    <submittedName>
        <fullName evidence="16">Outer membrane receptor proteins, mostly Fe transport</fullName>
    </submittedName>
</protein>
<dbReference type="InterPro" id="IPR000531">
    <property type="entry name" value="Beta-barrel_TonB"/>
</dbReference>
<evidence type="ECO:0000313" key="16">
    <source>
        <dbReference type="EMBL" id="SKB98174.1"/>
    </source>
</evidence>
<dbReference type="Gene3D" id="2.40.170.20">
    <property type="entry name" value="TonB-dependent receptor, beta-barrel domain"/>
    <property type="match status" value="1"/>
</dbReference>
<keyword evidence="16" id="KW-0675">Receptor</keyword>
<evidence type="ECO:0000256" key="12">
    <source>
        <dbReference type="RuleBase" id="RU003357"/>
    </source>
</evidence>
<keyword evidence="7" id="KW-0406">Ion transport</keyword>
<dbReference type="GO" id="GO:0006826">
    <property type="term" value="P:iron ion transport"/>
    <property type="evidence" value="ECO:0007669"/>
    <property type="project" value="UniProtKB-KW"/>
</dbReference>
<evidence type="ECO:0000259" key="14">
    <source>
        <dbReference type="Pfam" id="PF00593"/>
    </source>
</evidence>
<dbReference type="EMBL" id="FUYM01000010">
    <property type="protein sequence ID" value="SKB98174.1"/>
    <property type="molecule type" value="Genomic_DNA"/>
</dbReference>
<evidence type="ECO:0000256" key="13">
    <source>
        <dbReference type="SAM" id="SignalP"/>
    </source>
</evidence>
<keyword evidence="3 11" id="KW-1134">Transmembrane beta strand</keyword>
<keyword evidence="5 11" id="KW-0812">Transmembrane</keyword>
<evidence type="ECO:0000256" key="3">
    <source>
        <dbReference type="ARBA" id="ARBA00022452"/>
    </source>
</evidence>
<keyword evidence="6" id="KW-0408">Iron</keyword>
<organism evidence="16 17">
    <name type="scientific">Rhizorhabdus histidinilytica</name>
    <dbReference type="NCBI Taxonomy" id="439228"/>
    <lineage>
        <taxon>Bacteria</taxon>
        <taxon>Pseudomonadati</taxon>
        <taxon>Pseudomonadota</taxon>
        <taxon>Alphaproteobacteria</taxon>
        <taxon>Sphingomonadales</taxon>
        <taxon>Sphingomonadaceae</taxon>
        <taxon>Rhizorhabdus</taxon>
    </lineage>
</organism>
<evidence type="ECO:0000259" key="15">
    <source>
        <dbReference type="Pfam" id="PF07715"/>
    </source>
</evidence>
<dbReference type="Pfam" id="PF00593">
    <property type="entry name" value="TonB_dep_Rec_b-barrel"/>
    <property type="match status" value="1"/>
</dbReference>
<dbReference type="InterPro" id="IPR012910">
    <property type="entry name" value="Plug_dom"/>
</dbReference>
<keyword evidence="8 12" id="KW-0798">TonB box</keyword>
<accession>A0A1T5FPV9</accession>
<reference evidence="17" key="1">
    <citation type="submission" date="2017-02" db="EMBL/GenBank/DDBJ databases">
        <authorList>
            <person name="Varghese N."/>
            <person name="Submissions S."/>
        </authorList>
    </citation>
    <scope>NUCLEOTIDE SEQUENCE [LARGE SCALE GENOMIC DNA]</scope>
    <source>
        <strain evidence="17">UM2</strain>
    </source>
</reference>
<evidence type="ECO:0000256" key="6">
    <source>
        <dbReference type="ARBA" id="ARBA00023004"/>
    </source>
</evidence>
<dbReference type="SUPFAM" id="SSF56935">
    <property type="entry name" value="Porins"/>
    <property type="match status" value="1"/>
</dbReference>
<keyword evidence="13" id="KW-0732">Signal</keyword>
<dbReference type="InterPro" id="IPR039426">
    <property type="entry name" value="TonB-dep_rcpt-like"/>
</dbReference>
<dbReference type="PANTHER" id="PTHR32552:SF81">
    <property type="entry name" value="TONB-DEPENDENT OUTER MEMBRANE RECEPTOR"/>
    <property type="match status" value="1"/>
</dbReference>
<keyword evidence="2 11" id="KW-0813">Transport</keyword>
<evidence type="ECO:0000313" key="17">
    <source>
        <dbReference type="Proteomes" id="UP000189818"/>
    </source>
</evidence>
<comment type="subcellular location">
    <subcellularLocation>
        <location evidence="1 11">Cell outer membrane</location>
        <topology evidence="1 11">Multi-pass membrane protein</topology>
    </subcellularLocation>
</comment>
<evidence type="ECO:0000256" key="1">
    <source>
        <dbReference type="ARBA" id="ARBA00004571"/>
    </source>
</evidence>
<evidence type="ECO:0000256" key="7">
    <source>
        <dbReference type="ARBA" id="ARBA00023065"/>
    </source>
</evidence>
<evidence type="ECO:0000256" key="4">
    <source>
        <dbReference type="ARBA" id="ARBA00022496"/>
    </source>
</evidence>
<gene>
    <name evidence="16" type="ORF">SAMN06295920_110123</name>
</gene>
<keyword evidence="10 11" id="KW-0998">Cell outer membrane</keyword>
<feature type="signal peptide" evidence="13">
    <location>
        <begin position="1"/>
        <end position="30"/>
    </location>
</feature>
<feature type="domain" description="TonB-dependent receptor plug" evidence="15">
    <location>
        <begin position="57"/>
        <end position="165"/>
    </location>
</feature>
<dbReference type="AlphaFoldDB" id="A0A1T5FPV9"/>
<evidence type="ECO:0000256" key="2">
    <source>
        <dbReference type="ARBA" id="ARBA00022448"/>
    </source>
</evidence>
<dbReference type="STRING" id="439228.SAMN06295920_110123"/>
<feature type="domain" description="TonB-dependent receptor-like beta-barrel" evidence="14">
    <location>
        <begin position="325"/>
        <end position="766"/>
    </location>
</feature>
<name>A0A1T5FPV9_9SPHN</name>
<dbReference type="Proteomes" id="UP000189818">
    <property type="component" value="Unassembled WGS sequence"/>
</dbReference>
<keyword evidence="4" id="KW-0410">Iron transport</keyword>
<proteinExistence type="inferred from homology"/>
<dbReference type="Pfam" id="PF07715">
    <property type="entry name" value="Plug"/>
    <property type="match status" value="1"/>
</dbReference>
<keyword evidence="17" id="KW-1185">Reference proteome</keyword>
<keyword evidence="9 11" id="KW-0472">Membrane</keyword>
<sequence length="813" mass="87874">MSMNMNYRRLLGVVLLGSTALASSAALAQAAIEQGAAVQETGLTDIVVTARKRAETTQDVPVSISAFDAKTLAAKDLTNLEKLATQSPQFTVGRAAIGSGAQLTIRGIGSSFSSIGLEQSVAVVVDGVYYGQGRVINEGFFDLSRVELLKGPQALFFGKNATAGVVSITTAEPTANREIAGKLGYEFRSRNLIGEVIASGPLTDTLSGRVAIRGTKMFGGYFKNRSVDQPYNTTDVATGVVTQHVAPAVDRNTPQEKEFVGRVTLKWEPTDALTATLKSSVTRTSNNNGSWNFVTFRCLNGTAQFNASQPCRRAFNIYQNAFPDEFAGKVPFLNDDGDVGSQYRSFSVTGSVNYELDDITFTNVANFNSNRSSYQIDGKWYSSPAIESWGTERTTFRAFSDEFRMLTSFDGPLNVMLGAYYQKTRREYGSSGIRLGHENSAAPAQYRYATIVKDSATDGETIAGFGQAIMKLIPKVELTAGVRYTHETKDSYFIQPYAHPGPVAAGSVLPNVRVTADQTFTNWSPEATATYKPNRDITLYVAYKTAYKSGGFSNSGILSRASTVRDFTFEQEKAKGFEGGIKTTLLDRQLRWNLGIYRYTFTNLQVDFYNAAIIAFTTYNAGAARTQGVESDFEFAPRAMPGLTLRGSLNYNKARYKNFPGAPCYTGQTIGGGCTIVAGIPRQDLSGTPTAMAPKWTGTFGTNYDIPVGGGMELSLSADGRYSASYLTNVFGNPFSRQRDYVTLDAGVRLHSEDDRWGIALIGKNLTNSFYVTGSTDATLTGGGTGTAAGRLGDQVGLAALPRTVTLQLSVKY</sequence>
<evidence type="ECO:0000256" key="11">
    <source>
        <dbReference type="PROSITE-ProRule" id="PRU01360"/>
    </source>
</evidence>
<dbReference type="PROSITE" id="PS52016">
    <property type="entry name" value="TONB_DEPENDENT_REC_3"/>
    <property type="match status" value="1"/>
</dbReference>
<comment type="similarity">
    <text evidence="11 12">Belongs to the TonB-dependent receptor family.</text>
</comment>
<evidence type="ECO:0000256" key="10">
    <source>
        <dbReference type="ARBA" id="ARBA00023237"/>
    </source>
</evidence>
<feature type="chain" id="PRO_5010555808" evidence="13">
    <location>
        <begin position="31"/>
        <end position="813"/>
    </location>
</feature>
<dbReference type="GO" id="GO:0009279">
    <property type="term" value="C:cell outer membrane"/>
    <property type="evidence" value="ECO:0007669"/>
    <property type="project" value="UniProtKB-SubCell"/>
</dbReference>
<evidence type="ECO:0000256" key="5">
    <source>
        <dbReference type="ARBA" id="ARBA00022692"/>
    </source>
</evidence>
<dbReference type="PANTHER" id="PTHR32552">
    <property type="entry name" value="FERRICHROME IRON RECEPTOR-RELATED"/>
    <property type="match status" value="1"/>
</dbReference>
<dbReference type="InterPro" id="IPR036942">
    <property type="entry name" value="Beta-barrel_TonB_sf"/>
</dbReference>
<evidence type="ECO:0000256" key="9">
    <source>
        <dbReference type="ARBA" id="ARBA00023136"/>
    </source>
</evidence>
<evidence type="ECO:0000256" key="8">
    <source>
        <dbReference type="ARBA" id="ARBA00023077"/>
    </source>
</evidence>